<gene>
    <name evidence="2" type="ORF">SporoS204_05185</name>
</gene>
<dbReference type="EMBL" id="CP015108">
    <property type="protein sequence ID" value="ARF13607.1"/>
    <property type="molecule type" value="Genomic_DNA"/>
</dbReference>
<evidence type="ECO:0000313" key="3">
    <source>
        <dbReference type="Proteomes" id="UP000192486"/>
    </source>
</evidence>
<dbReference type="RefSeq" id="WP_051210542.1">
    <property type="nucleotide sequence ID" value="NZ_CP015108.1"/>
</dbReference>
<feature type="domain" description="Phage conserved hypothetical protein C-terminal" evidence="1">
    <location>
        <begin position="176"/>
        <end position="249"/>
    </location>
</feature>
<dbReference type="Proteomes" id="UP000192486">
    <property type="component" value="Chromosome"/>
</dbReference>
<organism evidence="2 3">
    <name type="scientific">Sporosarcina ureae</name>
    <dbReference type="NCBI Taxonomy" id="1571"/>
    <lineage>
        <taxon>Bacteria</taxon>
        <taxon>Bacillati</taxon>
        <taxon>Bacillota</taxon>
        <taxon>Bacilli</taxon>
        <taxon>Bacillales</taxon>
        <taxon>Caryophanaceae</taxon>
        <taxon>Sporosarcina</taxon>
    </lineage>
</organism>
<sequence length="274" mass="32078">MKLLINEDPILLLPSLAMKVGLNAAIFLQQLHYRLNISKNIRDGHKWVFNTYDDWMEEFPFWSLNTIKRITYDLEQKGYLISTSKHNKMKIDNTKWYRIDYERLPFSYTPNEILVDPKVDTPPPQHETTVNSHLDAVQTHTGTKAYPTMGRPITKELKNKKNKTIVEKNLYVAHSVIQYLNDKTGKHFKAESAATRKFINGRIKEGYTQEDFIRVIDLKAKQWLNHREFNAFLRPSTLFNATNFENYINELGVAKKPDIEIYIPPVLDFSSGER</sequence>
<protein>
    <recommendedName>
        <fullName evidence="1">Phage conserved hypothetical protein C-terminal domain-containing protein</fullName>
    </recommendedName>
</protein>
<keyword evidence="3" id="KW-1185">Reference proteome</keyword>
<dbReference type="InterPro" id="IPR011741">
    <property type="entry name" value="Phg_2220_C"/>
</dbReference>
<proteinExistence type="predicted"/>
<dbReference type="NCBIfam" id="TIGR02220">
    <property type="entry name" value="phg_TIGR02220"/>
    <property type="match status" value="1"/>
</dbReference>
<dbReference type="Pfam" id="PF09524">
    <property type="entry name" value="Phg_2220_C"/>
    <property type="match status" value="1"/>
</dbReference>
<evidence type="ECO:0000259" key="1">
    <source>
        <dbReference type="Pfam" id="PF09524"/>
    </source>
</evidence>
<reference evidence="2 3" key="1">
    <citation type="submission" date="2016-04" db="EMBL/GenBank/DDBJ databases">
        <title>Comparative Genomics and Epigenetics of Sporosarcina ureae.</title>
        <authorList>
            <person name="Oliver A.S."/>
            <person name="Cooper K.K."/>
        </authorList>
    </citation>
    <scope>NUCLEOTIDE SEQUENCE [LARGE SCALE GENOMIC DNA]</scope>
    <source>
        <strain evidence="2 3">S204</strain>
    </source>
</reference>
<accession>A0ABM6JTQ5</accession>
<evidence type="ECO:0000313" key="2">
    <source>
        <dbReference type="EMBL" id="ARF13607.1"/>
    </source>
</evidence>
<name>A0ABM6JTQ5_SPOUR</name>